<organism evidence="1 2">
    <name type="scientific">Ancylostoma ceylanicum</name>
    <dbReference type="NCBI Taxonomy" id="53326"/>
    <lineage>
        <taxon>Eukaryota</taxon>
        <taxon>Metazoa</taxon>
        <taxon>Ecdysozoa</taxon>
        <taxon>Nematoda</taxon>
        <taxon>Chromadorea</taxon>
        <taxon>Rhabditida</taxon>
        <taxon>Rhabditina</taxon>
        <taxon>Rhabditomorpha</taxon>
        <taxon>Strongyloidea</taxon>
        <taxon>Ancylostomatidae</taxon>
        <taxon>Ancylostomatinae</taxon>
        <taxon>Ancylostoma</taxon>
    </lineage>
</organism>
<reference evidence="1 2" key="1">
    <citation type="submission" date="2013-05" db="EMBL/GenBank/DDBJ databases">
        <title>Draft genome of the parasitic nematode Anyclostoma ceylanicum.</title>
        <authorList>
            <person name="Mitreva M."/>
        </authorList>
    </citation>
    <scope>NUCLEOTIDE SEQUENCE [LARGE SCALE GENOMIC DNA]</scope>
</reference>
<keyword evidence="2" id="KW-1185">Reference proteome</keyword>
<evidence type="ECO:0000313" key="2">
    <source>
        <dbReference type="Proteomes" id="UP000054495"/>
    </source>
</evidence>
<dbReference type="AlphaFoldDB" id="A0A0D6L7T4"/>
<accession>A0A0D6L7T4</accession>
<protein>
    <submittedName>
        <fullName evidence="1">Uncharacterized protein</fullName>
    </submittedName>
</protein>
<proteinExistence type="predicted"/>
<name>A0A0D6L7T4_9BILA</name>
<dbReference type="Proteomes" id="UP000054495">
    <property type="component" value="Unassembled WGS sequence"/>
</dbReference>
<gene>
    <name evidence="1" type="ORF">ANCCEY_13108</name>
</gene>
<sequence>MLTDFSNLQSAANWKGGGAPYYNKELCELKAGLVTSDGDIVEVKIELAAIAIENGRVSEAEVAALNQSMDRME</sequence>
<evidence type="ECO:0000313" key="1">
    <source>
        <dbReference type="EMBL" id="EPB67805.1"/>
    </source>
</evidence>
<dbReference type="EMBL" id="KE125570">
    <property type="protein sequence ID" value="EPB67805.1"/>
    <property type="molecule type" value="Genomic_DNA"/>
</dbReference>